<accession>A0A1E7EM72</accession>
<name>A0A1E7EM72_9STRA</name>
<organism evidence="2 3">
    <name type="scientific">Fragilariopsis cylindrus CCMP1102</name>
    <dbReference type="NCBI Taxonomy" id="635003"/>
    <lineage>
        <taxon>Eukaryota</taxon>
        <taxon>Sar</taxon>
        <taxon>Stramenopiles</taxon>
        <taxon>Ochrophyta</taxon>
        <taxon>Bacillariophyta</taxon>
        <taxon>Bacillariophyceae</taxon>
        <taxon>Bacillariophycidae</taxon>
        <taxon>Bacillariales</taxon>
        <taxon>Bacillariaceae</taxon>
        <taxon>Fragilariopsis</taxon>
    </lineage>
</organism>
<dbReference type="Proteomes" id="UP000095751">
    <property type="component" value="Unassembled WGS sequence"/>
</dbReference>
<protein>
    <submittedName>
        <fullName evidence="2">Uncharacterized protein</fullName>
    </submittedName>
</protein>
<dbReference type="AlphaFoldDB" id="A0A1E7EM72"/>
<feature type="region of interest" description="Disordered" evidence="1">
    <location>
        <begin position="139"/>
        <end position="159"/>
    </location>
</feature>
<gene>
    <name evidence="2" type="ORF">FRACYDRAFT_254228</name>
</gene>
<evidence type="ECO:0000256" key="1">
    <source>
        <dbReference type="SAM" id="MobiDB-lite"/>
    </source>
</evidence>
<sequence>MNMKMNMKKNRRLVLRREGGGGRVRRIDSRSFSNNRLASISIREVPTIASLLSANAANINTVAAAIAILDAESPPPTQKMNTTKNIIIPLDVMDDDDDNGYNIDDSELISIIKTVVNGHHHQEDQEVLASALVAEAEAEDADADKNSNNNNNVVSLSSSKKRQRRMVRFALPEGATVSVSEGGEDKISKTLKLTHDDTNDDNDASVSWYTSRELKDINRSIIFAVKRYELSCSGSGSGNQDVQDNLSLLDQSLEKFLSCNRTNNRIIRNRMIETCYAVRQFELCTNTNQSIMLSQLLQRLRNSDSQR</sequence>
<evidence type="ECO:0000313" key="2">
    <source>
        <dbReference type="EMBL" id="OEU06673.1"/>
    </source>
</evidence>
<dbReference type="InParanoid" id="A0A1E7EM72"/>
<feature type="compositionally biased region" description="Low complexity" evidence="1">
    <location>
        <begin position="146"/>
        <end position="158"/>
    </location>
</feature>
<reference evidence="2 3" key="1">
    <citation type="submission" date="2016-09" db="EMBL/GenBank/DDBJ databases">
        <title>Extensive genetic diversity and differential bi-allelic expression allows diatom success in the polar Southern Ocean.</title>
        <authorList>
            <consortium name="DOE Joint Genome Institute"/>
            <person name="Mock T."/>
            <person name="Otillar R.P."/>
            <person name="Strauss J."/>
            <person name="Dupont C."/>
            <person name="Frickenhaus S."/>
            <person name="Maumus F."/>
            <person name="Mcmullan M."/>
            <person name="Sanges R."/>
            <person name="Schmutz J."/>
            <person name="Toseland A."/>
            <person name="Valas R."/>
            <person name="Veluchamy A."/>
            <person name="Ward B.J."/>
            <person name="Allen A."/>
            <person name="Barry K."/>
            <person name="Falciatore A."/>
            <person name="Ferrante M."/>
            <person name="Fortunato A.E."/>
            <person name="Gloeckner G."/>
            <person name="Gruber A."/>
            <person name="Hipkin R."/>
            <person name="Janech M."/>
            <person name="Kroth P."/>
            <person name="Leese F."/>
            <person name="Lindquist E."/>
            <person name="Lyon B.R."/>
            <person name="Martin J."/>
            <person name="Mayer C."/>
            <person name="Parker M."/>
            <person name="Quesneville H."/>
            <person name="Raymond J."/>
            <person name="Uhlig C."/>
            <person name="Valentin K.U."/>
            <person name="Worden A.Z."/>
            <person name="Armbrust E.V."/>
            <person name="Bowler C."/>
            <person name="Green B."/>
            <person name="Moulton V."/>
            <person name="Van Oosterhout C."/>
            <person name="Grigoriev I."/>
        </authorList>
    </citation>
    <scope>NUCLEOTIDE SEQUENCE [LARGE SCALE GENOMIC DNA]</scope>
    <source>
        <strain evidence="2 3">CCMP1102</strain>
    </source>
</reference>
<proteinExistence type="predicted"/>
<dbReference type="KEGG" id="fcy:FRACYDRAFT_254228"/>
<keyword evidence="3" id="KW-1185">Reference proteome</keyword>
<dbReference type="EMBL" id="KV784405">
    <property type="protein sequence ID" value="OEU06673.1"/>
    <property type="molecule type" value="Genomic_DNA"/>
</dbReference>
<evidence type="ECO:0000313" key="3">
    <source>
        <dbReference type="Proteomes" id="UP000095751"/>
    </source>
</evidence>